<evidence type="ECO:0000256" key="1">
    <source>
        <dbReference type="ARBA" id="ARBA00006975"/>
    </source>
</evidence>
<keyword evidence="2 3" id="KW-0143">Chaperone</keyword>
<accession>A0A0G0NW97</accession>
<dbReference type="GO" id="GO:0005524">
    <property type="term" value="F:ATP binding"/>
    <property type="evidence" value="ECO:0007669"/>
    <property type="project" value="InterPro"/>
</dbReference>
<reference evidence="5 6" key="1">
    <citation type="journal article" date="2015" name="Nature">
        <title>rRNA introns, odd ribosomes, and small enigmatic genomes across a large radiation of phyla.</title>
        <authorList>
            <person name="Brown C.T."/>
            <person name="Hug L.A."/>
            <person name="Thomas B.C."/>
            <person name="Sharon I."/>
            <person name="Castelle C.J."/>
            <person name="Singh A."/>
            <person name="Wilkins M.J."/>
            <person name="Williams K.H."/>
            <person name="Banfield J.F."/>
        </authorList>
    </citation>
    <scope>NUCLEOTIDE SEQUENCE [LARGE SCALE GENOMIC DNA]</scope>
</reference>
<evidence type="ECO:0000256" key="2">
    <source>
        <dbReference type="ARBA" id="ARBA00023186"/>
    </source>
</evidence>
<dbReference type="NCBIfam" id="NF001531">
    <property type="entry name" value="PRK00364.2-2"/>
    <property type="match status" value="1"/>
</dbReference>
<dbReference type="PANTHER" id="PTHR10772">
    <property type="entry name" value="10 KDA HEAT SHOCK PROTEIN"/>
    <property type="match status" value="1"/>
</dbReference>
<dbReference type="PRINTS" id="PR00297">
    <property type="entry name" value="CHAPERONIN10"/>
</dbReference>
<dbReference type="HAMAP" id="MF_00580">
    <property type="entry name" value="CH10"/>
    <property type="match status" value="1"/>
</dbReference>
<dbReference type="GO" id="GO:0044183">
    <property type="term" value="F:protein folding chaperone"/>
    <property type="evidence" value="ECO:0007669"/>
    <property type="project" value="InterPro"/>
</dbReference>
<dbReference type="InterPro" id="IPR037124">
    <property type="entry name" value="Chaperonin_GroES_sf"/>
</dbReference>
<dbReference type="EMBL" id="LBVO01000012">
    <property type="protein sequence ID" value="KKQ90124.1"/>
    <property type="molecule type" value="Genomic_DNA"/>
</dbReference>
<dbReference type="SMART" id="SM00883">
    <property type="entry name" value="Cpn10"/>
    <property type="match status" value="1"/>
</dbReference>
<dbReference type="CDD" id="cd00320">
    <property type="entry name" value="cpn10"/>
    <property type="match status" value="1"/>
</dbReference>
<proteinExistence type="inferred from homology"/>
<dbReference type="FunFam" id="2.30.33.40:FF:000001">
    <property type="entry name" value="10 kDa chaperonin"/>
    <property type="match status" value="1"/>
</dbReference>
<evidence type="ECO:0000256" key="4">
    <source>
        <dbReference type="RuleBase" id="RU000535"/>
    </source>
</evidence>
<evidence type="ECO:0000313" key="5">
    <source>
        <dbReference type="EMBL" id="KKQ90124.1"/>
    </source>
</evidence>
<name>A0A0G0NW97_9BACT</name>
<dbReference type="GO" id="GO:0051082">
    <property type="term" value="F:unfolded protein binding"/>
    <property type="evidence" value="ECO:0007669"/>
    <property type="project" value="TreeGrafter"/>
</dbReference>
<dbReference type="PATRIC" id="fig|1618334.3.peg.229"/>
<keyword evidence="3" id="KW-0963">Cytoplasm</keyword>
<evidence type="ECO:0000313" key="6">
    <source>
        <dbReference type="Proteomes" id="UP000033934"/>
    </source>
</evidence>
<dbReference type="GO" id="GO:0005737">
    <property type="term" value="C:cytoplasm"/>
    <property type="evidence" value="ECO:0007669"/>
    <property type="project" value="UniProtKB-SubCell"/>
</dbReference>
<organism evidence="5 6">
    <name type="scientific">Berkelbacteria bacterium GW2011_GWA2_38_9</name>
    <dbReference type="NCBI Taxonomy" id="1618334"/>
    <lineage>
        <taxon>Bacteria</taxon>
        <taxon>Candidatus Berkelbacteria</taxon>
    </lineage>
</organism>
<gene>
    <name evidence="3" type="primary">groES</name>
    <name evidence="3" type="synonym">groS</name>
    <name evidence="5" type="ORF">UT11_C0012G0002</name>
</gene>
<dbReference type="GO" id="GO:0051087">
    <property type="term" value="F:protein-folding chaperone binding"/>
    <property type="evidence" value="ECO:0007669"/>
    <property type="project" value="TreeGrafter"/>
</dbReference>
<dbReference type="InterPro" id="IPR020818">
    <property type="entry name" value="Chaperonin_GroES"/>
</dbReference>
<dbReference type="PANTHER" id="PTHR10772:SF63">
    <property type="entry name" value="20 KDA CHAPERONIN, CHLOROPLASTIC"/>
    <property type="match status" value="1"/>
</dbReference>
<protein>
    <recommendedName>
        <fullName evidence="3">Co-chaperonin GroES</fullName>
    </recommendedName>
    <alternativeName>
        <fullName evidence="3">10 kDa chaperonin</fullName>
    </alternativeName>
    <alternativeName>
        <fullName evidence="3">Chaperonin-10</fullName>
        <shortName evidence="3">Cpn10</shortName>
    </alternativeName>
</protein>
<comment type="function">
    <text evidence="3 4">Together with the chaperonin GroEL, plays an essential role in assisting protein folding. The GroEL-GroES system forms a nano-cage that allows encapsulation of the non-native substrate proteins and provides a physical environment optimized to promote and accelerate protein folding. GroES binds to the apical surface of the GroEL ring, thereby capping the opening of the GroEL channel.</text>
</comment>
<dbReference type="InterPro" id="IPR011032">
    <property type="entry name" value="GroES-like_sf"/>
</dbReference>
<comment type="similarity">
    <text evidence="1 3 4">Belongs to the GroES chaperonin family.</text>
</comment>
<comment type="caution">
    <text evidence="5">The sequence shown here is derived from an EMBL/GenBank/DDBJ whole genome shotgun (WGS) entry which is preliminary data.</text>
</comment>
<sequence>MLQPLGDKVLVRPISGQEVTKSGIVLPDTAKEKPQEGEVVALGHGKVIGDKVVSFAEMGLSVGNKVVFGKYSPNEIEVDGEEMFIISADDIYGVIK</sequence>
<dbReference type="Pfam" id="PF00166">
    <property type="entry name" value="Cpn10"/>
    <property type="match status" value="1"/>
</dbReference>
<dbReference type="AlphaFoldDB" id="A0A0G0NW97"/>
<dbReference type="Gene3D" id="2.30.33.40">
    <property type="entry name" value="GroES chaperonin"/>
    <property type="match status" value="1"/>
</dbReference>
<dbReference type="Proteomes" id="UP000033934">
    <property type="component" value="Unassembled WGS sequence"/>
</dbReference>
<comment type="subunit">
    <text evidence="3">Heptamer of 7 subunits arranged in a ring. Interacts with the chaperonin GroEL.</text>
</comment>
<dbReference type="PROSITE" id="PS00681">
    <property type="entry name" value="CHAPERONINS_CPN10"/>
    <property type="match status" value="1"/>
</dbReference>
<evidence type="ECO:0000256" key="3">
    <source>
        <dbReference type="HAMAP-Rule" id="MF_00580"/>
    </source>
</evidence>
<comment type="subcellular location">
    <subcellularLocation>
        <location evidence="3">Cytoplasm</location>
    </subcellularLocation>
</comment>
<dbReference type="SUPFAM" id="SSF50129">
    <property type="entry name" value="GroES-like"/>
    <property type="match status" value="1"/>
</dbReference>
<dbReference type="InterPro" id="IPR018369">
    <property type="entry name" value="Chaprnonin_Cpn10_CS"/>
</dbReference>
<dbReference type="GO" id="GO:0046872">
    <property type="term" value="F:metal ion binding"/>
    <property type="evidence" value="ECO:0007669"/>
    <property type="project" value="TreeGrafter"/>
</dbReference>